<proteinExistence type="predicted"/>
<protein>
    <submittedName>
        <fullName evidence="2">N-acetyltransferase</fullName>
    </submittedName>
</protein>
<organism evidence="2 3">
    <name type="scientific">Sphingomonas paeninsulae</name>
    <dbReference type="NCBI Taxonomy" id="2319844"/>
    <lineage>
        <taxon>Bacteria</taxon>
        <taxon>Pseudomonadati</taxon>
        <taxon>Pseudomonadota</taxon>
        <taxon>Alphaproteobacteria</taxon>
        <taxon>Sphingomonadales</taxon>
        <taxon>Sphingomonadaceae</taxon>
        <taxon>Sphingomonas</taxon>
    </lineage>
</organism>
<keyword evidence="3" id="KW-1185">Reference proteome</keyword>
<evidence type="ECO:0000313" key="3">
    <source>
        <dbReference type="Proteomes" id="UP000276254"/>
    </source>
</evidence>
<evidence type="ECO:0000259" key="1">
    <source>
        <dbReference type="PROSITE" id="PS51186"/>
    </source>
</evidence>
<dbReference type="InterPro" id="IPR000182">
    <property type="entry name" value="GNAT_dom"/>
</dbReference>
<accession>A0A494TBZ0</accession>
<dbReference type="PROSITE" id="PS51186">
    <property type="entry name" value="GNAT"/>
    <property type="match status" value="1"/>
</dbReference>
<dbReference type="GO" id="GO:0016747">
    <property type="term" value="F:acyltransferase activity, transferring groups other than amino-acyl groups"/>
    <property type="evidence" value="ECO:0007669"/>
    <property type="project" value="InterPro"/>
</dbReference>
<keyword evidence="2" id="KW-0808">Transferase</keyword>
<dbReference type="PANTHER" id="PTHR43610">
    <property type="entry name" value="BLL6696 PROTEIN"/>
    <property type="match status" value="1"/>
</dbReference>
<dbReference type="Proteomes" id="UP000276254">
    <property type="component" value="Chromosome"/>
</dbReference>
<dbReference type="EMBL" id="CP032829">
    <property type="protein sequence ID" value="AYJ86937.1"/>
    <property type="molecule type" value="Genomic_DNA"/>
</dbReference>
<dbReference type="AlphaFoldDB" id="A0A494TBZ0"/>
<dbReference type="OrthoDB" id="5295305at2"/>
<dbReference type="CDD" id="cd04301">
    <property type="entry name" value="NAT_SF"/>
    <property type="match status" value="1"/>
</dbReference>
<dbReference type="InterPro" id="IPR016181">
    <property type="entry name" value="Acyl_CoA_acyltransferase"/>
</dbReference>
<gene>
    <name evidence="2" type="ORF">D3Y57_14585</name>
</gene>
<dbReference type="SUPFAM" id="SSF55729">
    <property type="entry name" value="Acyl-CoA N-acyltransferases (Nat)"/>
    <property type="match status" value="1"/>
</dbReference>
<feature type="domain" description="N-acetyltransferase" evidence="1">
    <location>
        <begin position="27"/>
        <end position="178"/>
    </location>
</feature>
<dbReference type="KEGG" id="spha:D3Y57_14585"/>
<dbReference type="Gene3D" id="3.40.630.30">
    <property type="match status" value="1"/>
</dbReference>
<sequence length="193" mass="21505">MSAAFYGSNGVTTGLATTLIDGDLRLEQFADAHVEGLRAACAEDQDIWPIYPFSMIGEHFDPSLARLRSFPNWQLFAVLDGGRVAGMTGYIYIDEPSHALEIGATYIAPRVRGSGFNRRMKTLMIDHAIEVGFKRIEFRVDTRNERSMAAVMKLGARHEGTLRQNRKTWTGYVRDTAIYSLLAHEWTASSTAG</sequence>
<dbReference type="Pfam" id="PF13302">
    <property type="entry name" value="Acetyltransf_3"/>
    <property type="match status" value="1"/>
</dbReference>
<reference evidence="2 3" key="1">
    <citation type="submission" date="2018-09" db="EMBL/GenBank/DDBJ databases">
        <title>Sphingomonas peninsula sp. nov., isolated from fildes peninsula, Antarctic soil.</title>
        <authorList>
            <person name="Yingchao G."/>
        </authorList>
    </citation>
    <scope>NUCLEOTIDE SEQUENCE [LARGE SCALE GENOMIC DNA]</scope>
    <source>
        <strain evidence="2 3">YZ-8</strain>
    </source>
</reference>
<name>A0A494TBZ0_SPHPE</name>
<evidence type="ECO:0000313" key="2">
    <source>
        <dbReference type="EMBL" id="AYJ86937.1"/>
    </source>
</evidence>
<dbReference type="PANTHER" id="PTHR43610:SF1">
    <property type="entry name" value="N-ACETYLTRANSFERASE DOMAIN-CONTAINING PROTEIN"/>
    <property type="match status" value="1"/>
</dbReference>